<organism evidence="2 3">
    <name type="scientific">Rhodococcus daqingensis</name>
    <dbReference type="NCBI Taxonomy" id="2479363"/>
    <lineage>
        <taxon>Bacteria</taxon>
        <taxon>Bacillati</taxon>
        <taxon>Actinomycetota</taxon>
        <taxon>Actinomycetes</taxon>
        <taxon>Mycobacteriales</taxon>
        <taxon>Nocardiaceae</taxon>
        <taxon>Rhodococcus</taxon>
    </lineage>
</organism>
<dbReference type="Proteomes" id="UP001596484">
    <property type="component" value="Unassembled WGS sequence"/>
</dbReference>
<keyword evidence="3" id="KW-1185">Reference proteome</keyword>
<sequence length="155" mass="16956">MDNIASAERTQDQTDRAPSSTDLPEAPGRWIDTSRGRLRARLSARGRHPVAWLFSALTRRRGVGGPDQTPLGANEVLERVSALPLSVWTYGFDHDSVRHMGPMAQDFATAFGLGYTNRGIHPVDANGVCLASIQALHRRLAALEAEVTELRNGTR</sequence>
<gene>
    <name evidence="2" type="ORF">ACFQS9_14705</name>
</gene>
<protein>
    <submittedName>
        <fullName evidence="2">Tail fiber domain-containing protein</fullName>
    </submittedName>
</protein>
<evidence type="ECO:0000313" key="2">
    <source>
        <dbReference type="EMBL" id="MFC7449145.1"/>
    </source>
</evidence>
<accession>A0ABW2RZ73</accession>
<dbReference type="RefSeq" id="WP_378405880.1">
    <property type="nucleotide sequence ID" value="NZ_JBHTCS010000017.1"/>
</dbReference>
<evidence type="ECO:0000313" key="3">
    <source>
        <dbReference type="Proteomes" id="UP001596484"/>
    </source>
</evidence>
<reference evidence="3" key="1">
    <citation type="journal article" date="2019" name="Int. J. Syst. Evol. Microbiol.">
        <title>The Global Catalogue of Microorganisms (GCM) 10K type strain sequencing project: providing services to taxonomists for standard genome sequencing and annotation.</title>
        <authorList>
            <consortium name="The Broad Institute Genomics Platform"/>
            <consortium name="The Broad Institute Genome Sequencing Center for Infectious Disease"/>
            <person name="Wu L."/>
            <person name="Ma J."/>
        </authorList>
    </citation>
    <scope>NUCLEOTIDE SEQUENCE [LARGE SCALE GENOMIC DNA]</scope>
    <source>
        <strain evidence="3">ICMP 19430</strain>
    </source>
</reference>
<name>A0ABW2RZ73_9NOCA</name>
<evidence type="ECO:0000256" key="1">
    <source>
        <dbReference type="SAM" id="MobiDB-lite"/>
    </source>
</evidence>
<comment type="caution">
    <text evidence="2">The sequence shown here is derived from an EMBL/GenBank/DDBJ whole genome shotgun (WGS) entry which is preliminary data.</text>
</comment>
<proteinExistence type="predicted"/>
<feature type="region of interest" description="Disordered" evidence="1">
    <location>
        <begin position="1"/>
        <end position="30"/>
    </location>
</feature>
<dbReference type="EMBL" id="JBHTCS010000017">
    <property type="protein sequence ID" value="MFC7449145.1"/>
    <property type="molecule type" value="Genomic_DNA"/>
</dbReference>